<evidence type="ECO:0000256" key="7">
    <source>
        <dbReference type="ARBA" id="ARBA00022842"/>
    </source>
</evidence>
<feature type="domain" description="Transketolase-like pyrimidine-binding" evidence="16">
    <location>
        <begin position="643"/>
        <end position="778"/>
    </location>
</feature>
<dbReference type="InterPro" id="IPR029061">
    <property type="entry name" value="THDP-binding"/>
</dbReference>
<name>A0A177BAR4_9BILA</name>
<evidence type="ECO:0000256" key="1">
    <source>
        <dbReference type="ARBA" id="ARBA00001946"/>
    </source>
</evidence>
<evidence type="ECO:0000256" key="6">
    <source>
        <dbReference type="ARBA" id="ARBA00022723"/>
    </source>
</evidence>
<evidence type="ECO:0000256" key="3">
    <source>
        <dbReference type="ARBA" id="ARBA00004173"/>
    </source>
</evidence>
<dbReference type="Gene3D" id="3.40.50.12470">
    <property type="match status" value="1"/>
</dbReference>
<feature type="coiled-coil region" evidence="15">
    <location>
        <begin position="539"/>
        <end position="566"/>
    </location>
</feature>
<dbReference type="Proteomes" id="UP000078046">
    <property type="component" value="Unassembled WGS sequence"/>
</dbReference>
<keyword evidence="8" id="KW-0809">Transit peptide</keyword>
<dbReference type="InterPro" id="IPR005475">
    <property type="entry name" value="Transketolase-like_Pyr-bd"/>
</dbReference>
<dbReference type="Pfam" id="PF00676">
    <property type="entry name" value="E1_dh"/>
    <property type="match status" value="1"/>
</dbReference>
<evidence type="ECO:0000256" key="12">
    <source>
        <dbReference type="ARBA" id="ARBA00037426"/>
    </source>
</evidence>
<evidence type="ECO:0000256" key="9">
    <source>
        <dbReference type="ARBA" id="ARBA00023002"/>
    </source>
</evidence>
<dbReference type="NCBIfam" id="NF006914">
    <property type="entry name" value="PRK09404.1"/>
    <property type="match status" value="1"/>
</dbReference>
<keyword evidence="6" id="KW-0479">Metal-binding</keyword>
<feature type="non-terminal residue" evidence="17">
    <location>
        <position position="778"/>
    </location>
</feature>
<keyword evidence="7" id="KW-0460">Magnesium</keyword>
<evidence type="ECO:0000256" key="15">
    <source>
        <dbReference type="SAM" id="Coils"/>
    </source>
</evidence>
<dbReference type="Pfam" id="PF16078">
    <property type="entry name" value="2-oxogl_dehyd_N"/>
    <property type="match status" value="1"/>
</dbReference>
<dbReference type="Pfam" id="PF02779">
    <property type="entry name" value="Transket_pyr"/>
    <property type="match status" value="1"/>
</dbReference>
<dbReference type="PANTHER" id="PTHR23152:SF4">
    <property type="entry name" value="2-OXOADIPATE DEHYDROGENASE COMPLEX COMPONENT E1"/>
    <property type="match status" value="1"/>
</dbReference>
<dbReference type="AlphaFoldDB" id="A0A177BAR4"/>
<evidence type="ECO:0000256" key="14">
    <source>
        <dbReference type="ARBA" id="ARBA00042984"/>
    </source>
</evidence>
<dbReference type="CDD" id="cd02016">
    <property type="entry name" value="TPP_E1_OGDC_like"/>
    <property type="match status" value="1"/>
</dbReference>
<dbReference type="InterPro" id="IPR001017">
    <property type="entry name" value="DH_E1"/>
</dbReference>
<evidence type="ECO:0000256" key="11">
    <source>
        <dbReference type="ARBA" id="ARBA00023128"/>
    </source>
</evidence>
<dbReference type="SMART" id="SM00861">
    <property type="entry name" value="Transket_pyr"/>
    <property type="match status" value="1"/>
</dbReference>
<comment type="function">
    <text evidence="12">The 2-oxoglutarate dehydrogenase complex catalyzes the overall conversion of 2-oxoglutarate to succinyl-CoA and CO(2). It contains multiple copies of three enzymatic components: 2-oxoglutarate dehydrogenase (E1), dihydrolipoamide succinyltransferase (E2) and lipoamide dehydrogenase (E3).</text>
</comment>
<proteinExistence type="inferred from homology"/>
<comment type="similarity">
    <text evidence="4">Belongs to the alpha-ketoglutarate dehydrogenase family.</text>
</comment>
<keyword evidence="9" id="KW-0560">Oxidoreductase</keyword>
<comment type="cofactor">
    <cofactor evidence="1">
        <name>Mg(2+)</name>
        <dbReference type="ChEBI" id="CHEBI:18420"/>
    </cofactor>
</comment>
<dbReference type="Gene3D" id="3.40.50.970">
    <property type="match status" value="1"/>
</dbReference>
<evidence type="ECO:0000256" key="5">
    <source>
        <dbReference type="ARBA" id="ARBA00012280"/>
    </source>
</evidence>
<evidence type="ECO:0000259" key="16">
    <source>
        <dbReference type="SMART" id="SM00861"/>
    </source>
</evidence>
<dbReference type="FunFam" id="3.40.50.970:FF:000002">
    <property type="entry name" value="2-oxoglutarate dehydrogenase, E1 component"/>
    <property type="match status" value="1"/>
</dbReference>
<comment type="cofactor">
    <cofactor evidence="2">
        <name>thiamine diphosphate</name>
        <dbReference type="ChEBI" id="CHEBI:58937"/>
    </cofactor>
</comment>
<dbReference type="GO" id="GO:0005739">
    <property type="term" value="C:mitochondrion"/>
    <property type="evidence" value="ECO:0007669"/>
    <property type="project" value="UniProtKB-SubCell"/>
</dbReference>
<accession>A0A177BAR4</accession>
<evidence type="ECO:0000256" key="13">
    <source>
        <dbReference type="ARBA" id="ARBA00040267"/>
    </source>
</evidence>
<dbReference type="GO" id="GO:0045252">
    <property type="term" value="C:oxoglutarate dehydrogenase complex"/>
    <property type="evidence" value="ECO:0007669"/>
    <property type="project" value="TreeGrafter"/>
</dbReference>
<dbReference type="InterPro" id="IPR011603">
    <property type="entry name" value="2oxoglutarate_DH_E1"/>
</dbReference>
<evidence type="ECO:0000256" key="4">
    <source>
        <dbReference type="ARBA" id="ARBA00006936"/>
    </source>
</evidence>
<dbReference type="EC" id="1.2.4.2" evidence="5"/>
<keyword evidence="11" id="KW-0496">Mitochondrion</keyword>
<comment type="caution">
    <text evidence="17">The sequence shown here is derived from an EMBL/GenBank/DDBJ whole genome shotgun (WGS) entry which is preliminary data.</text>
</comment>
<evidence type="ECO:0000313" key="17">
    <source>
        <dbReference type="EMBL" id="OAF70524.1"/>
    </source>
</evidence>
<sequence>MLTFKNLKMCFRKIPLSQIQTQNYSKFVSTNKGNFNQILTNRKRSSGVDLSYYDMLNQTNWLNGTSIVYFENLYEEWKKEPNSVSKEWNTYFKNMEAEEDFEISNKNKPILENGMINSRIGDHLTVQGIIRSFQIRGHLKSRLDPLDMPYRLNTEIAEDIKNLSIESFNLGNSDLDKVFKLPETTFIGGANEKELPLREIIKRLEDSYCKSIGVEYSYLSDRDSLQWIRRKFETPNIRTMSNVEKKVLLNRLIRSTNFEEYLAKKWSSEKRFGLEGCEVLIPAIKTIVDVCSEQGLEKYIFGMPHRGRLNVIANVLGKPLEQIFAQFDVSHGDTSDNSGDVKYHLGLHNEIVNKFSGKDISMSLVANPSHLEAVGPVVLGKVKADQFYNNDTDGSKTMGIILHGDAAFSGQGVVYETLHLSDLNMYKTHGVIHIVVNNQIGFTTDPRDARSSIYCTDVAKVINAPILHVNADDPEAVMHVSKVAAEWRMKKKRDIVIDLVCYRRNGHNETDEPQFTQPCMYQKIRNLPKLLKQYSTKLLNENVITLEEYQKQIEGYQKQLDAGHDAAKNAPHIHTNRDWLDSPWNNFFDNQDPMKIKETGISLDTLHKIGNVFNDIPKSKVNYYKGLLRILNNRKKMMDIETFDWAMCEAFAFGSLLLDKVHVRLSGQDVERGTFSHRHHVIMDQDNLGKKYVPLDNISLDQEKYTVCNSSLSEFAVMGFELGFSMHNPNSLIIWEAQFGDFVNNAQCIIDQFLSSGQAKWIRQCGLVLLLPHGMEGM</sequence>
<dbReference type="GO" id="GO:0006099">
    <property type="term" value="P:tricarboxylic acid cycle"/>
    <property type="evidence" value="ECO:0007669"/>
    <property type="project" value="TreeGrafter"/>
</dbReference>
<dbReference type="PIRSF" id="PIRSF000157">
    <property type="entry name" value="Oxoglu_dh_E1"/>
    <property type="match status" value="1"/>
</dbReference>
<keyword evidence="18" id="KW-1185">Reference proteome</keyword>
<evidence type="ECO:0000313" key="18">
    <source>
        <dbReference type="Proteomes" id="UP000078046"/>
    </source>
</evidence>
<dbReference type="SUPFAM" id="SSF52518">
    <property type="entry name" value="Thiamin diphosphate-binding fold (THDP-binding)"/>
    <property type="match status" value="2"/>
</dbReference>
<evidence type="ECO:0000256" key="2">
    <source>
        <dbReference type="ARBA" id="ARBA00001964"/>
    </source>
</evidence>
<protein>
    <recommendedName>
        <fullName evidence="13">2-oxoglutarate dehydrogenase, mitochondrial</fullName>
        <ecNumber evidence="5">1.2.4.2</ecNumber>
    </recommendedName>
    <alternativeName>
        <fullName evidence="14">2-oxoglutarate dehydrogenase complex component E1</fullName>
    </alternativeName>
</protein>
<dbReference type="GO" id="GO:0030976">
    <property type="term" value="F:thiamine pyrophosphate binding"/>
    <property type="evidence" value="ECO:0007669"/>
    <property type="project" value="InterPro"/>
</dbReference>
<reference evidence="17 18" key="1">
    <citation type="submission" date="2016-04" db="EMBL/GenBank/DDBJ databases">
        <title>The genome of Intoshia linei affirms orthonectids as highly simplified spiralians.</title>
        <authorList>
            <person name="Mikhailov K.V."/>
            <person name="Slusarev G.S."/>
            <person name="Nikitin M.A."/>
            <person name="Logacheva M.D."/>
            <person name="Penin A."/>
            <person name="Aleoshin V."/>
            <person name="Panchin Y.V."/>
        </authorList>
    </citation>
    <scope>NUCLEOTIDE SEQUENCE [LARGE SCALE GENOMIC DNA]</scope>
    <source>
        <strain evidence="17">Intl2013</strain>
        <tissue evidence="17">Whole animal</tissue>
    </source>
</reference>
<dbReference type="InterPro" id="IPR032106">
    <property type="entry name" value="2-oxogl_dehyd_N"/>
</dbReference>
<dbReference type="EMBL" id="LWCA01000137">
    <property type="protein sequence ID" value="OAF70524.1"/>
    <property type="molecule type" value="Genomic_DNA"/>
</dbReference>
<dbReference type="PANTHER" id="PTHR23152">
    <property type="entry name" value="2-OXOGLUTARATE DEHYDROGENASE"/>
    <property type="match status" value="1"/>
</dbReference>
<gene>
    <name evidence="17" type="ORF">A3Q56_01712</name>
</gene>
<keyword evidence="15" id="KW-0175">Coiled coil</keyword>
<evidence type="ECO:0000256" key="8">
    <source>
        <dbReference type="ARBA" id="ARBA00022946"/>
    </source>
</evidence>
<dbReference type="Gene3D" id="1.10.287.1150">
    <property type="entry name" value="TPP helical domain"/>
    <property type="match status" value="1"/>
</dbReference>
<dbReference type="GO" id="GO:0046872">
    <property type="term" value="F:metal ion binding"/>
    <property type="evidence" value="ECO:0007669"/>
    <property type="project" value="UniProtKB-KW"/>
</dbReference>
<organism evidence="17 18">
    <name type="scientific">Intoshia linei</name>
    <dbReference type="NCBI Taxonomy" id="1819745"/>
    <lineage>
        <taxon>Eukaryota</taxon>
        <taxon>Metazoa</taxon>
        <taxon>Spiralia</taxon>
        <taxon>Lophotrochozoa</taxon>
        <taxon>Mesozoa</taxon>
        <taxon>Orthonectida</taxon>
        <taxon>Rhopaluridae</taxon>
        <taxon>Intoshia</taxon>
    </lineage>
</organism>
<keyword evidence="10" id="KW-0786">Thiamine pyrophosphate</keyword>
<evidence type="ECO:0000256" key="10">
    <source>
        <dbReference type="ARBA" id="ARBA00023052"/>
    </source>
</evidence>
<comment type="subcellular location">
    <subcellularLocation>
        <location evidence="3">Mitochondrion</location>
    </subcellularLocation>
</comment>
<dbReference type="OrthoDB" id="413077at2759"/>
<dbReference type="GO" id="GO:0004591">
    <property type="term" value="F:oxoglutarate dehydrogenase (succinyl-transferring) activity"/>
    <property type="evidence" value="ECO:0007669"/>
    <property type="project" value="UniProtKB-EC"/>
</dbReference>